<feature type="domain" description="Serine aminopeptidase S33" evidence="1">
    <location>
        <begin position="32"/>
        <end position="263"/>
    </location>
</feature>
<dbReference type="SUPFAM" id="SSF53335">
    <property type="entry name" value="S-adenosyl-L-methionine-dependent methyltransferases"/>
    <property type="match status" value="1"/>
</dbReference>
<gene>
    <name evidence="3" type="ORF">KCG35_08505</name>
</gene>
<evidence type="ECO:0000259" key="2">
    <source>
        <dbReference type="Pfam" id="PF12147"/>
    </source>
</evidence>
<protein>
    <submittedName>
        <fullName evidence="3">Bifunctional alpha/beta hydrolase/class I SAM-dependent methyltransferase</fullName>
    </submittedName>
</protein>
<organism evidence="3 4">
    <name type="scientific">Zooshikella harenae</name>
    <dbReference type="NCBI Taxonomy" id="2827238"/>
    <lineage>
        <taxon>Bacteria</taxon>
        <taxon>Pseudomonadati</taxon>
        <taxon>Pseudomonadota</taxon>
        <taxon>Gammaproteobacteria</taxon>
        <taxon>Oceanospirillales</taxon>
        <taxon>Zooshikellaceae</taxon>
        <taxon>Zooshikella</taxon>
    </lineage>
</organism>
<dbReference type="InterPro" id="IPR029058">
    <property type="entry name" value="AB_hydrolase_fold"/>
</dbReference>
<comment type="caution">
    <text evidence="3">The sequence shown here is derived from an EMBL/GenBank/DDBJ whole genome shotgun (WGS) entry which is preliminary data.</text>
</comment>
<dbReference type="SUPFAM" id="SSF53474">
    <property type="entry name" value="alpha/beta-Hydrolases"/>
    <property type="match status" value="1"/>
</dbReference>
<dbReference type="GO" id="GO:0016787">
    <property type="term" value="F:hydrolase activity"/>
    <property type="evidence" value="ECO:0007669"/>
    <property type="project" value="UniProtKB-KW"/>
</dbReference>
<keyword evidence="3" id="KW-0378">Hydrolase</keyword>
<dbReference type="RefSeq" id="WP_215819263.1">
    <property type="nucleotide sequence ID" value="NZ_JAGSOY010000014.1"/>
</dbReference>
<dbReference type="GO" id="GO:0008168">
    <property type="term" value="F:methyltransferase activity"/>
    <property type="evidence" value="ECO:0007669"/>
    <property type="project" value="UniProtKB-KW"/>
</dbReference>
<evidence type="ECO:0000313" key="3">
    <source>
        <dbReference type="EMBL" id="MBU2711099.1"/>
    </source>
</evidence>
<reference evidence="3 4" key="1">
    <citation type="submission" date="2021-04" db="EMBL/GenBank/DDBJ databases">
        <authorList>
            <person name="Pira H."/>
            <person name="Risdian C."/>
            <person name="Wink J."/>
        </authorList>
    </citation>
    <scope>NUCLEOTIDE SEQUENCE [LARGE SCALE GENOMIC DNA]</scope>
    <source>
        <strain evidence="3 4">WH53</strain>
    </source>
</reference>
<keyword evidence="3" id="KW-0808">Transferase</keyword>
<dbReference type="Proteomes" id="UP000690515">
    <property type="component" value="Unassembled WGS sequence"/>
</dbReference>
<dbReference type="Gene3D" id="3.40.50.150">
    <property type="entry name" value="Vaccinia Virus protein VP39"/>
    <property type="match status" value="1"/>
</dbReference>
<dbReference type="PANTHER" id="PTHR11614">
    <property type="entry name" value="PHOSPHOLIPASE-RELATED"/>
    <property type="match status" value="1"/>
</dbReference>
<accession>A0ABS5ZAL8</accession>
<dbReference type="InterPro" id="IPR022742">
    <property type="entry name" value="Hydrolase_4"/>
</dbReference>
<dbReference type="GO" id="GO:0032259">
    <property type="term" value="P:methylation"/>
    <property type="evidence" value="ECO:0007669"/>
    <property type="project" value="UniProtKB-KW"/>
</dbReference>
<keyword evidence="3" id="KW-0489">Methyltransferase</keyword>
<feature type="domain" description="Methyltransferase" evidence="2">
    <location>
        <begin position="273"/>
        <end position="580"/>
    </location>
</feature>
<name>A0ABS5ZAL8_9GAMM</name>
<evidence type="ECO:0000313" key="4">
    <source>
        <dbReference type="Proteomes" id="UP000690515"/>
    </source>
</evidence>
<dbReference type="InterPro" id="IPR051044">
    <property type="entry name" value="MAG_DAG_Lipase"/>
</dbReference>
<proteinExistence type="predicted"/>
<dbReference type="InterPro" id="IPR029063">
    <property type="entry name" value="SAM-dependent_MTases_sf"/>
</dbReference>
<dbReference type="InterPro" id="IPR022744">
    <property type="entry name" value="MeTrfase_dom_put"/>
</dbReference>
<dbReference type="EMBL" id="JAGSOY010000014">
    <property type="protein sequence ID" value="MBU2711099.1"/>
    <property type="molecule type" value="Genomic_DNA"/>
</dbReference>
<dbReference type="Gene3D" id="3.40.50.1820">
    <property type="entry name" value="alpha/beta hydrolase"/>
    <property type="match status" value="1"/>
</dbReference>
<dbReference type="Pfam" id="PF12146">
    <property type="entry name" value="Hydrolase_4"/>
    <property type="match status" value="1"/>
</dbReference>
<sequence length="589" mass="67435">MTRTPLERNFNSWDNTQLFYRYWAPHPTGHYAIILFHRGHEHSGRWQEMVDKLNIPTLHLFAWDARGHGLSPGERGYANNLNELVKDADSFIRHIEKDYQISMDRMIILGHSVGSVIASTWVHDYAPAIRGLILGSPALRVRLYVPFAIPALRLLLKYRPKSFISSYVKGRLLTHDPEKIIEYDNDPLICPSIAVNVLVDLYDAGTRLMQDAGAITVPTLLLCSGADFVVKQHAQRHFYNHLPNLRKEMQVFPGFFHDTFNEINRHLPIAKTRMFIQDLLARPTPDSDLTNADKQGYTYDEYQQLLKPLPKTNPKFWWFKLQQKLLYSVGSLSDGIRVGIQDGFDSGRMLDYVYANKPAGKFLVGKLIDWCYLNAIGWRGIRLRLKLIEDALNDAIEQQLTQLKEVAIFDVAAGHGRYVLDVIQHYQNQPLHALLQDYSKANVEQGRQCIEELNLSSQVQFQRGDAFDAQAIEQLSFRPSIIIVSGLYELFSDNDAVMGSLHALYSILAPQGLLIYTNQPWHPQLESIARVLTSHQGGKPWIMRRRTQQEMDQLVHKAGFYKVDMSIEKHGIFSVSTAVKKPQCHPQLP</sequence>
<keyword evidence="4" id="KW-1185">Reference proteome</keyword>
<dbReference type="Pfam" id="PF12147">
    <property type="entry name" value="Methyltransf_20"/>
    <property type="match status" value="1"/>
</dbReference>
<evidence type="ECO:0000259" key="1">
    <source>
        <dbReference type="Pfam" id="PF12146"/>
    </source>
</evidence>